<protein>
    <submittedName>
        <fullName evidence="5">Uncharacterized protein</fullName>
    </submittedName>
</protein>
<feature type="region of interest" description="Disordered" evidence="3">
    <location>
        <begin position="281"/>
        <end position="303"/>
    </location>
</feature>
<dbReference type="GO" id="GO:0005525">
    <property type="term" value="F:GTP binding"/>
    <property type="evidence" value="ECO:0007669"/>
    <property type="project" value="InterPro"/>
</dbReference>
<proteinExistence type="inferred from homology"/>
<feature type="region of interest" description="Disordered" evidence="3">
    <location>
        <begin position="1"/>
        <end position="23"/>
    </location>
</feature>
<dbReference type="PRINTS" id="PR00449">
    <property type="entry name" value="RASTRNSFRMNG"/>
</dbReference>
<dbReference type="SMART" id="SM00173">
    <property type="entry name" value="RAS"/>
    <property type="match status" value="1"/>
</dbReference>
<dbReference type="PROSITE" id="PS51421">
    <property type="entry name" value="RAS"/>
    <property type="match status" value="1"/>
</dbReference>
<dbReference type="InterPro" id="IPR027417">
    <property type="entry name" value="P-loop_NTPase"/>
</dbReference>
<dbReference type="WBParaSite" id="MBELARI_LOCUS12562">
    <property type="protein sequence ID" value="MBELARI_LOCUS12562"/>
    <property type="gene ID" value="MBELARI_LOCUS12562"/>
</dbReference>
<dbReference type="GO" id="GO:0005246">
    <property type="term" value="F:calcium channel regulator activity"/>
    <property type="evidence" value="ECO:0007669"/>
    <property type="project" value="TreeGrafter"/>
</dbReference>
<reference evidence="5" key="1">
    <citation type="submission" date="2024-02" db="UniProtKB">
        <authorList>
            <consortium name="WormBaseParasite"/>
        </authorList>
    </citation>
    <scope>IDENTIFICATION</scope>
</reference>
<evidence type="ECO:0000256" key="3">
    <source>
        <dbReference type="SAM" id="MobiDB-lite"/>
    </source>
</evidence>
<accession>A0AAF3EF07</accession>
<dbReference type="Proteomes" id="UP000887575">
    <property type="component" value="Unassembled WGS sequence"/>
</dbReference>
<comment type="similarity">
    <text evidence="1">Belongs to the small GTPase superfamily. RGK family.</text>
</comment>
<dbReference type="InterPro" id="IPR051641">
    <property type="entry name" value="RGK_GTP-binding_reg"/>
</dbReference>
<sequence length="303" mass="34199">MRDSGFVESSSTQDAEEEDTMGQLRSFDMTKGGLIDRGFQTRPPQPIVPNLLARRAESRRATCPEIWLFPETSKPLKRVVLRVYGSVCVGKKTLCSQIHHHAANATPESVNILSTECEESGQSRSINFLLNGEEVQLEILLESALETSPFSPHITMFMVVYSVTSRESFTTAANLLYRIFQHRKNTPVPVILVGNKMDLKRKKLVGTIEGRMLAKIYKCAFVELSALMAMNVDTMWKEILTQIRGVEADSRSLLERLVDRGRSIARSCEEIVHRIRRGGDGLSDLREMNEPKEEDGQEKQVNE</sequence>
<dbReference type="GO" id="GO:0003924">
    <property type="term" value="F:GTPase activity"/>
    <property type="evidence" value="ECO:0007669"/>
    <property type="project" value="InterPro"/>
</dbReference>
<feature type="compositionally biased region" description="Basic and acidic residues" evidence="3">
    <location>
        <begin position="281"/>
        <end position="291"/>
    </location>
</feature>
<name>A0AAF3EF07_9BILA</name>
<keyword evidence="2" id="KW-0597">Phosphoprotein</keyword>
<dbReference type="Pfam" id="PF00071">
    <property type="entry name" value="Ras"/>
    <property type="match status" value="1"/>
</dbReference>
<dbReference type="PANTHER" id="PTHR45775:SF6">
    <property type="entry name" value="RAD, GEM_KIR FAMILY MEMBER 2, ISOFORM C"/>
    <property type="match status" value="1"/>
</dbReference>
<evidence type="ECO:0000256" key="2">
    <source>
        <dbReference type="ARBA" id="ARBA00022553"/>
    </source>
</evidence>
<dbReference type="AlphaFoldDB" id="A0AAF3EF07"/>
<dbReference type="SUPFAM" id="SSF52540">
    <property type="entry name" value="P-loop containing nucleoside triphosphate hydrolases"/>
    <property type="match status" value="1"/>
</dbReference>
<dbReference type="GO" id="GO:0005886">
    <property type="term" value="C:plasma membrane"/>
    <property type="evidence" value="ECO:0007669"/>
    <property type="project" value="TreeGrafter"/>
</dbReference>
<evidence type="ECO:0000313" key="5">
    <source>
        <dbReference type="WBParaSite" id="MBELARI_LOCUS12562"/>
    </source>
</evidence>
<dbReference type="InterPro" id="IPR001806">
    <property type="entry name" value="Small_GTPase"/>
</dbReference>
<organism evidence="4 5">
    <name type="scientific">Mesorhabditis belari</name>
    <dbReference type="NCBI Taxonomy" id="2138241"/>
    <lineage>
        <taxon>Eukaryota</taxon>
        <taxon>Metazoa</taxon>
        <taxon>Ecdysozoa</taxon>
        <taxon>Nematoda</taxon>
        <taxon>Chromadorea</taxon>
        <taxon>Rhabditida</taxon>
        <taxon>Rhabditina</taxon>
        <taxon>Rhabditomorpha</taxon>
        <taxon>Rhabditoidea</taxon>
        <taxon>Rhabditidae</taxon>
        <taxon>Mesorhabditinae</taxon>
        <taxon>Mesorhabditis</taxon>
    </lineage>
</organism>
<dbReference type="PROSITE" id="PS51419">
    <property type="entry name" value="RAB"/>
    <property type="match status" value="1"/>
</dbReference>
<dbReference type="SMART" id="SM00175">
    <property type="entry name" value="RAB"/>
    <property type="match status" value="1"/>
</dbReference>
<evidence type="ECO:0000256" key="1">
    <source>
        <dbReference type="ARBA" id="ARBA00008846"/>
    </source>
</evidence>
<evidence type="ECO:0000313" key="4">
    <source>
        <dbReference type="Proteomes" id="UP000887575"/>
    </source>
</evidence>
<dbReference type="PANTHER" id="PTHR45775">
    <property type="entry name" value="RAD, GEM/KIR FAMILY MEMBER 2, ISOFORM C"/>
    <property type="match status" value="1"/>
</dbReference>
<dbReference type="Gene3D" id="3.40.50.300">
    <property type="entry name" value="P-loop containing nucleotide triphosphate hydrolases"/>
    <property type="match status" value="1"/>
</dbReference>
<keyword evidence="4" id="KW-1185">Reference proteome</keyword>